<evidence type="ECO:0000256" key="2">
    <source>
        <dbReference type="ARBA" id="ARBA00023015"/>
    </source>
</evidence>
<dbReference type="InterPro" id="IPR039425">
    <property type="entry name" value="RNA_pol_sigma-70-like"/>
</dbReference>
<dbReference type="GO" id="GO:0003677">
    <property type="term" value="F:DNA binding"/>
    <property type="evidence" value="ECO:0007669"/>
    <property type="project" value="UniProtKB-KW"/>
</dbReference>
<evidence type="ECO:0000256" key="3">
    <source>
        <dbReference type="ARBA" id="ARBA00023082"/>
    </source>
</evidence>
<keyword evidence="5" id="KW-0804">Transcription</keyword>
<dbReference type="InterPro" id="IPR013324">
    <property type="entry name" value="RNA_pol_sigma_r3/r4-like"/>
</dbReference>
<name>A0A1M4THE3_9BACT</name>
<dbReference type="InterPro" id="IPR013325">
    <property type="entry name" value="RNA_pol_sigma_r2"/>
</dbReference>
<reference evidence="9" key="1">
    <citation type="submission" date="2016-11" db="EMBL/GenBank/DDBJ databases">
        <authorList>
            <person name="Varghese N."/>
            <person name="Submissions S."/>
        </authorList>
    </citation>
    <scope>NUCLEOTIDE SEQUENCE [LARGE SCALE GENOMIC DNA]</scope>
    <source>
        <strain evidence="9">DSM 9756</strain>
    </source>
</reference>
<dbReference type="PANTHER" id="PTHR43133:SF8">
    <property type="entry name" value="RNA POLYMERASE SIGMA FACTOR HI_1459-RELATED"/>
    <property type="match status" value="1"/>
</dbReference>
<organism evidence="8 9">
    <name type="scientific">Desulfacinum infernum DSM 9756</name>
    <dbReference type="NCBI Taxonomy" id="1121391"/>
    <lineage>
        <taxon>Bacteria</taxon>
        <taxon>Pseudomonadati</taxon>
        <taxon>Thermodesulfobacteriota</taxon>
        <taxon>Syntrophobacteria</taxon>
        <taxon>Syntrophobacterales</taxon>
        <taxon>Syntrophobacteraceae</taxon>
        <taxon>Desulfacinum</taxon>
    </lineage>
</organism>
<dbReference type="Gene3D" id="1.10.1740.10">
    <property type="match status" value="1"/>
</dbReference>
<dbReference type="InterPro" id="IPR036388">
    <property type="entry name" value="WH-like_DNA-bd_sf"/>
</dbReference>
<dbReference type="Gene3D" id="1.10.10.10">
    <property type="entry name" value="Winged helix-like DNA-binding domain superfamily/Winged helix DNA-binding domain"/>
    <property type="match status" value="1"/>
</dbReference>
<keyword evidence="9" id="KW-1185">Reference proteome</keyword>
<feature type="domain" description="RNA polymerase sigma factor 70 region 4 type 2" evidence="7">
    <location>
        <begin position="167"/>
        <end position="219"/>
    </location>
</feature>
<dbReference type="STRING" id="1121391.SAMN02745206_00279"/>
<keyword evidence="3" id="KW-0731">Sigma factor</keyword>
<evidence type="ECO:0000256" key="5">
    <source>
        <dbReference type="ARBA" id="ARBA00023163"/>
    </source>
</evidence>
<keyword evidence="4" id="KW-0238">DNA-binding</keyword>
<accession>A0A1M4THE3</accession>
<dbReference type="SUPFAM" id="SSF88946">
    <property type="entry name" value="Sigma2 domain of RNA polymerase sigma factors"/>
    <property type="match status" value="1"/>
</dbReference>
<gene>
    <name evidence="8" type="ORF">SAMN02745206_00279</name>
</gene>
<protein>
    <submittedName>
        <fullName evidence="8">RNA polymerase sigma-70 factor, ECF subfamily</fullName>
    </submittedName>
</protein>
<dbReference type="GO" id="GO:0006352">
    <property type="term" value="P:DNA-templated transcription initiation"/>
    <property type="evidence" value="ECO:0007669"/>
    <property type="project" value="InterPro"/>
</dbReference>
<feature type="domain" description="RNA polymerase sigma-70 region 2" evidence="6">
    <location>
        <begin position="56"/>
        <end position="124"/>
    </location>
</feature>
<evidence type="ECO:0000259" key="6">
    <source>
        <dbReference type="Pfam" id="PF04542"/>
    </source>
</evidence>
<dbReference type="CDD" id="cd06171">
    <property type="entry name" value="Sigma70_r4"/>
    <property type="match status" value="1"/>
</dbReference>
<dbReference type="EMBL" id="FQVB01000004">
    <property type="protein sequence ID" value="SHE43697.1"/>
    <property type="molecule type" value="Genomic_DNA"/>
</dbReference>
<dbReference type="PANTHER" id="PTHR43133">
    <property type="entry name" value="RNA POLYMERASE ECF-TYPE SIGMA FACTO"/>
    <property type="match status" value="1"/>
</dbReference>
<dbReference type="AlphaFoldDB" id="A0A1M4THE3"/>
<dbReference type="InterPro" id="IPR014284">
    <property type="entry name" value="RNA_pol_sigma-70_dom"/>
</dbReference>
<dbReference type="GO" id="GO:0016987">
    <property type="term" value="F:sigma factor activity"/>
    <property type="evidence" value="ECO:0007669"/>
    <property type="project" value="UniProtKB-KW"/>
</dbReference>
<evidence type="ECO:0000256" key="4">
    <source>
        <dbReference type="ARBA" id="ARBA00023125"/>
    </source>
</evidence>
<keyword evidence="2" id="KW-0805">Transcription regulation</keyword>
<sequence>MAGDAEAGKGMIRVAGRADAKGEAGVESDAGAPSSDDLELVRRARGGDRDAMERLMALYYPRVLATAFRLCDFDRGAAEEAAQEAMLSVFRRIGQFEERSAFSTWLYRIVVNTCLMERRKRKRRFSLLRWWPTENSNAAEGSGETEGGFAWSGTSSAAAVAHMGLQRDVLRALRSLSERQRTVFVLKVFEEMTLQEIAEVSGMALGTVKTHLVRAMQTMRRQLRDYGGDR</sequence>
<evidence type="ECO:0000259" key="7">
    <source>
        <dbReference type="Pfam" id="PF08281"/>
    </source>
</evidence>
<dbReference type="NCBIfam" id="TIGR02937">
    <property type="entry name" value="sigma70-ECF"/>
    <property type="match status" value="1"/>
</dbReference>
<proteinExistence type="inferred from homology"/>
<evidence type="ECO:0000313" key="8">
    <source>
        <dbReference type="EMBL" id="SHE43697.1"/>
    </source>
</evidence>
<comment type="similarity">
    <text evidence="1">Belongs to the sigma-70 factor family. ECF subfamily.</text>
</comment>
<dbReference type="SUPFAM" id="SSF88659">
    <property type="entry name" value="Sigma3 and sigma4 domains of RNA polymerase sigma factors"/>
    <property type="match status" value="1"/>
</dbReference>
<dbReference type="InterPro" id="IPR013249">
    <property type="entry name" value="RNA_pol_sigma70_r4_t2"/>
</dbReference>
<dbReference type="Proteomes" id="UP000184076">
    <property type="component" value="Unassembled WGS sequence"/>
</dbReference>
<evidence type="ECO:0000256" key="1">
    <source>
        <dbReference type="ARBA" id="ARBA00010641"/>
    </source>
</evidence>
<dbReference type="Pfam" id="PF04542">
    <property type="entry name" value="Sigma70_r2"/>
    <property type="match status" value="1"/>
</dbReference>
<evidence type="ECO:0000313" key="9">
    <source>
        <dbReference type="Proteomes" id="UP000184076"/>
    </source>
</evidence>
<dbReference type="InterPro" id="IPR007627">
    <property type="entry name" value="RNA_pol_sigma70_r2"/>
</dbReference>
<dbReference type="Pfam" id="PF08281">
    <property type="entry name" value="Sigma70_r4_2"/>
    <property type="match status" value="1"/>
</dbReference>